<reference evidence="2" key="1">
    <citation type="journal article" date="2015" name="Nat. Genet.">
        <title>The genome and transcriptome of the zoonotic hookworm Ancylostoma ceylanicum identify infection-specific gene families.</title>
        <authorList>
            <person name="Schwarz E.M."/>
            <person name="Hu Y."/>
            <person name="Antoshechkin I."/>
            <person name="Miller M.M."/>
            <person name="Sternberg P.W."/>
            <person name="Aroian R.V."/>
        </authorList>
    </citation>
    <scope>NUCLEOTIDE SEQUENCE</scope>
    <source>
        <strain evidence="2">HY135</strain>
    </source>
</reference>
<gene>
    <name evidence="1" type="primary">Acey_s0030.g2159</name>
    <name evidence="1" type="ORF">Y032_0030g2159</name>
</gene>
<comment type="caution">
    <text evidence="1">The sequence shown here is derived from an EMBL/GenBank/DDBJ whole genome shotgun (WGS) entry which is preliminary data.</text>
</comment>
<name>A0A016USZ3_9BILA</name>
<dbReference type="AlphaFoldDB" id="A0A016USZ3"/>
<evidence type="ECO:0000313" key="2">
    <source>
        <dbReference type="Proteomes" id="UP000024635"/>
    </source>
</evidence>
<evidence type="ECO:0000313" key="1">
    <source>
        <dbReference type="EMBL" id="EYC17593.1"/>
    </source>
</evidence>
<accession>A0A016USZ3</accession>
<dbReference type="EMBL" id="JARK01001366">
    <property type="protein sequence ID" value="EYC17593.1"/>
    <property type="molecule type" value="Genomic_DNA"/>
</dbReference>
<protein>
    <submittedName>
        <fullName evidence="1">Uncharacterized protein</fullName>
    </submittedName>
</protein>
<dbReference type="Proteomes" id="UP000024635">
    <property type="component" value="Unassembled WGS sequence"/>
</dbReference>
<organism evidence="1 2">
    <name type="scientific">Ancylostoma ceylanicum</name>
    <dbReference type="NCBI Taxonomy" id="53326"/>
    <lineage>
        <taxon>Eukaryota</taxon>
        <taxon>Metazoa</taxon>
        <taxon>Ecdysozoa</taxon>
        <taxon>Nematoda</taxon>
        <taxon>Chromadorea</taxon>
        <taxon>Rhabditida</taxon>
        <taxon>Rhabditina</taxon>
        <taxon>Rhabditomorpha</taxon>
        <taxon>Strongyloidea</taxon>
        <taxon>Ancylostomatidae</taxon>
        <taxon>Ancylostomatinae</taxon>
        <taxon>Ancylostoma</taxon>
    </lineage>
</organism>
<keyword evidence="2" id="KW-1185">Reference proteome</keyword>
<sequence>MGKSFFETPTQIQWASMAVTRLWPRKARGATAPLEQEFSTGHRTMVVFLDSQLVFLLVTIKCDEQLSRKPRFASAATILP</sequence>
<proteinExistence type="predicted"/>